<organism evidence="2 3">
    <name type="scientific">Ziziphus jujuba var. spinosa</name>
    <dbReference type="NCBI Taxonomy" id="714518"/>
    <lineage>
        <taxon>Eukaryota</taxon>
        <taxon>Viridiplantae</taxon>
        <taxon>Streptophyta</taxon>
        <taxon>Embryophyta</taxon>
        <taxon>Tracheophyta</taxon>
        <taxon>Spermatophyta</taxon>
        <taxon>Magnoliopsida</taxon>
        <taxon>eudicotyledons</taxon>
        <taxon>Gunneridae</taxon>
        <taxon>Pentapetalae</taxon>
        <taxon>rosids</taxon>
        <taxon>fabids</taxon>
        <taxon>Rosales</taxon>
        <taxon>Rhamnaceae</taxon>
        <taxon>Paliureae</taxon>
        <taxon>Ziziphus</taxon>
    </lineage>
</organism>
<dbReference type="GO" id="GO:0080044">
    <property type="term" value="F:quercetin 7-O-glucosyltransferase activity"/>
    <property type="evidence" value="ECO:0007669"/>
    <property type="project" value="TreeGrafter"/>
</dbReference>
<protein>
    <recommendedName>
        <fullName evidence="4">7-deoxyloganetin glucosyltransferase-like</fullName>
    </recommendedName>
</protein>
<evidence type="ECO:0008006" key="4">
    <source>
        <dbReference type="Google" id="ProtNLM"/>
    </source>
</evidence>
<proteinExistence type="inferred from homology"/>
<dbReference type="AlphaFoldDB" id="A0A978UJR9"/>
<comment type="similarity">
    <text evidence="1">Belongs to the UDP-glycosyltransferase family.</text>
</comment>
<reference evidence="2" key="1">
    <citation type="journal article" date="2021" name="Front. Plant Sci.">
        <title>Chromosome-Scale Genome Assembly for Chinese Sour Jujube and Insights Into Its Genome Evolution and Domestication Signature.</title>
        <authorList>
            <person name="Shen L.-Y."/>
            <person name="Luo H."/>
            <person name="Wang X.-L."/>
            <person name="Wang X.-M."/>
            <person name="Qiu X.-J."/>
            <person name="Liu H."/>
            <person name="Zhou S.-S."/>
            <person name="Jia K.-H."/>
            <person name="Nie S."/>
            <person name="Bao Y.-T."/>
            <person name="Zhang R.-G."/>
            <person name="Yun Q.-Z."/>
            <person name="Chai Y.-H."/>
            <person name="Lu J.-Y."/>
            <person name="Li Y."/>
            <person name="Zhao S.-W."/>
            <person name="Mao J.-F."/>
            <person name="Jia S.-G."/>
            <person name="Mao Y.-M."/>
        </authorList>
    </citation>
    <scope>NUCLEOTIDE SEQUENCE</scope>
    <source>
        <strain evidence="2">AT0</strain>
        <tissue evidence="2">Leaf</tissue>
    </source>
</reference>
<evidence type="ECO:0000313" key="2">
    <source>
        <dbReference type="EMBL" id="KAH7515050.1"/>
    </source>
</evidence>
<sequence length="288" mass="32850">MCIELEGSKMELKPHVIMVPLLFQGHIKPFLCLAQLLSQTGLYITFFNTRYNHKRFSNLSALSLQFPNLHFESNFDGIEEDDYPRPLTYDFFYGLKYQAKEHLKELIGTLSRRSENAQLLSITCIIGDGSVSFPVDVEELGIPVILFCCHSAHYLLAYICIPKLIEDGQLPYHEEKDTNHRINIEVAGLELEGRLRLKDLPDFCMLKDINDPAYQFFVNEALAMTRSSSVILYTADDLEAPCLPTIANACGVPMIGWPNLGDQRVNVECIRNVWRIGVELEACDRWTI</sequence>
<evidence type="ECO:0000256" key="1">
    <source>
        <dbReference type="ARBA" id="ARBA00009995"/>
    </source>
</evidence>
<comment type="caution">
    <text evidence="2">The sequence shown here is derived from an EMBL/GenBank/DDBJ whole genome shotgun (WGS) entry which is preliminary data.</text>
</comment>
<dbReference type="EMBL" id="JAEACU010000011">
    <property type="protein sequence ID" value="KAH7515050.1"/>
    <property type="molecule type" value="Genomic_DNA"/>
</dbReference>
<evidence type="ECO:0000313" key="3">
    <source>
        <dbReference type="Proteomes" id="UP000813462"/>
    </source>
</evidence>
<accession>A0A978UJR9</accession>
<dbReference type="SUPFAM" id="SSF53756">
    <property type="entry name" value="UDP-Glycosyltransferase/glycogen phosphorylase"/>
    <property type="match status" value="1"/>
</dbReference>
<dbReference type="Gene3D" id="3.40.50.2000">
    <property type="entry name" value="Glycogen Phosphorylase B"/>
    <property type="match status" value="2"/>
</dbReference>
<dbReference type="PANTHER" id="PTHR11926">
    <property type="entry name" value="GLUCOSYL/GLUCURONOSYL TRANSFERASES"/>
    <property type="match status" value="1"/>
</dbReference>
<dbReference type="GO" id="GO:0080043">
    <property type="term" value="F:quercetin 3-O-glucosyltransferase activity"/>
    <property type="evidence" value="ECO:0007669"/>
    <property type="project" value="TreeGrafter"/>
</dbReference>
<gene>
    <name evidence="2" type="ORF">FEM48_Zijuj11G0154900</name>
</gene>
<dbReference type="PANTHER" id="PTHR11926:SF1392">
    <property type="entry name" value="GLYCOSYLTRANSFERASE"/>
    <property type="match status" value="1"/>
</dbReference>
<dbReference type="Proteomes" id="UP000813462">
    <property type="component" value="Unassembled WGS sequence"/>
</dbReference>
<name>A0A978UJR9_ZIZJJ</name>